<name>A0A7W8H981_9FIRM</name>
<dbReference type="CDD" id="cd01878">
    <property type="entry name" value="HflX"/>
    <property type="match status" value="1"/>
</dbReference>
<feature type="binding site" evidence="8">
    <location>
        <position position="220"/>
    </location>
    <ligand>
        <name>Mg(2+)</name>
        <dbReference type="ChEBI" id="CHEBI:18420"/>
    </ligand>
</feature>
<evidence type="ECO:0000256" key="8">
    <source>
        <dbReference type="PIRSR" id="PIRSR006809-2"/>
    </source>
</evidence>
<dbReference type="GO" id="GO:0003924">
    <property type="term" value="F:GTPase activity"/>
    <property type="evidence" value="ECO:0007669"/>
    <property type="project" value="UniProtKB-UniRule"/>
</dbReference>
<dbReference type="Gene3D" id="3.40.50.11060">
    <property type="entry name" value="GTPase HflX, N-terminal domain"/>
    <property type="match status" value="1"/>
</dbReference>
<dbReference type="NCBIfam" id="TIGR00231">
    <property type="entry name" value="small_GTP"/>
    <property type="match status" value="1"/>
</dbReference>
<evidence type="ECO:0000256" key="1">
    <source>
        <dbReference type="ARBA" id="ARBA00022490"/>
    </source>
</evidence>
<protein>
    <recommendedName>
        <fullName evidence="6">GTPase HflX</fullName>
    </recommendedName>
    <alternativeName>
        <fullName evidence="6">GTP-binding protein HflX</fullName>
    </alternativeName>
</protein>
<keyword evidence="3 6" id="KW-0547">Nucleotide-binding</keyword>
<dbReference type="InterPro" id="IPR030394">
    <property type="entry name" value="G_HFLX_dom"/>
</dbReference>
<evidence type="ECO:0000256" key="4">
    <source>
        <dbReference type="ARBA" id="ARBA00022842"/>
    </source>
</evidence>
<gene>
    <name evidence="6" type="primary">hflX</name>
    <name evidence="11" type="ORF">HNP82_001337</name>
</gene>
<evidence type="ECO:0000259" key="10">
    <source>
        <dbReference type="PROSITE" id="PS51705"/>
    </source>
</evidence>
<keyword evidence="12" id="KW-1185">Reference proteome</keyword>
<feature type="binding site" evidence="8">
    <location>
        <position position="240"/>
    </location>
    <ligand>
        <name>Mg(2+)</name>
        <dbReference type="ChEBI" id="CHEBI:18420"/>
    </ligand>
</feature>
<feature type="binding site" evidence="7">
    <location>
        <begin position="238"/>
        <end position="242"/>
    </location>
    <ligand>
        <name>GTP</name>
        <dbReference type="ChEBI" id="CHEBI:37565"/>
    </ligand>
</feature>
<sequence length="426" mass="47287">MAEFGREKYYPTEETREKVILVGIAAGSGSDTQESLEELGELAKTAGADVVGMLIQNREAPHSGTYLGKGKIQELSAMIFSLGATGIICDDELSPAQMANLEDALGTKVMDRTLLILDIFAQRASTREGKIQVELAQLRYRATRLVGLGRSLSRLGGGIGTRGPGENKLEMDRRLIKERISHLKRELEEVERHREVARKQRSKNPVSVAAIVGYTNAGKSTLLNTLTGANVLEEDKLFATLDPTTRMLTLESGQQVLLTDTVGFIRKLPHHLINAFRSTLEEARYADMIIHVVDASNPQMDAQMHVVYETLRQLDIKDKTVITAFNKMDLAGKDKGEGWFKDFHADHTVYISARNSQTLTPLLDAIEEVLRAKKIYVEKLFDYRDGGKISGIRKYGQLLSEEYTDKGILVKAYVPADVYAMVAGEK</sequence>
<feature type="binding site" evidence="7">
    <location>
        <begin position="326"/>
        <end position="329"/>
    </location>
    <ligand>
        <name>GTP</name>
        <dbReference type="ChEBI" id="CHEBI:37565"/>
    </ligand>
</feature>
<dbReference type="InterPro" id="IPR005225">
    <property type="entry name" value="Small_GTP-bd"/>
</dbReference>
<comment type="caution">
    <text evidence="11">The sequence shown here is derived from an EMBL/GenBank/DDBJ whole genome shotgun (WGS) entry which is preliminary data.</text>
</comment>
<dbReference type="NCBIfam" id="TIGR03156">
    <property type="entry name" value="GTP_HflX"/>
    <property type="match status" value="1"/>
</dbReference>
<dbReference type="Pfam" id="PF01926">
    <property type="entry name" value="MMR_HSR1"/>
    <property type="match status" value="1"/>
</dbReference>
<evidence type="ECO:0000256" key="3">
    <source>
        <dbReference type="ARBA" id="ARBA00022741"/>
    </source>
</evidence>
<dbReference type="RefSeq" id="WP_183772745.1">
    <property type="nucleotide sequence ID" value="NZ_CAWVEG010000225.1"/>
</dbReference>
<dbReference type="HAMAP" id="MF_00900">
    <property type="entry name" value="GTPase_HflX"/>
    <property type="match status" value="1"/>
</dbReference>
<dbReference type="InterPro" id="IPR006073">
    <property type="entry name" value="GTP-bd"/>
</dbReference>
<organism evidence="11 12">
    <name type="scientific">Catenibacillus scindens</name>
    <dbReference type="NCBI Taxonomy" id="673271"/>
    <lineage>
        <taxon>Bacteria</taxon>
        <taxon>Bacillati</taxon>
        <taxon>Bacillota</taxon>
        <taxon>Clostridia</taxon>
        <taxon>Lachnospirales</taxon>
        <taxon>Lachnospiraceae</taxon>
        <taxon>Catenibacillus</taxon>
    </lineage>
</organism>
<dbReference type="EMBL" id="JACHFW010000004">
    <property type="protein sequence ID" value="MBB5264226.1"/>
    <property type="molecule type" value="Genomic_DNA"/>
</dbReference>
<feature type="binding site" evidence="7">
    <location>
        <begin position="260"/>
        <end position="263"/>
    </location>
    <ligand>
        <name>GTP</name>
        <dbReference type="ChEBI" id="CHEBI:37565"/>
    </ligand>
</feature>
<dbReference type="InterPro" id="IPR027417">
    <property type="entry name" value="P-loop_NTPase"/>
</dbReference>
<keyword evidence="5 6" id="KW-0342">GTP-binding</keyword>
<dbReference type="Gene3D" id="6.10.250.2860">
    <property type="match status" value="1"/>
</dbReference>
<dbReference type="SUPFAM" id="SSF52540">
    <property type="entry name" value="P-loop containing nucleoside triphosphate hydrolases"/>
    <property type="match status" value="1"/>
</dbReference>
<evidence type="ECO:0000256" key="2">
    <source>
        <dbReference type="ARBA" id="ARBA00022723"/>
    </source>
</evidence>
<dbReference type="PROSITE" id="PS51705">
    <property type="entry name" value="G_HFLX"/>
    <property type="match status" value="1"/>
</dbReference>
<dbReference type="GO" id="GO:0046872">
    <property type="term" value="F:metal ion binding"/>
    <property type="evidence" value="ECO:0007669"/>
    <property type="project" value="UniProtKB-KW"/>
</dbReference>
<evidence type="ECO:0000256" key="6">
    <source>
        <dbReference type="HAMAP-Rule" id="MF_00900"/>
    </source>
</evidence>
<dbReference type="InterPro" id="IPR025121">
    <property type="entry name" value="GTPase_HflX_N"/>
</dbReference>
<keyword evidence="4 8" id="KW-0460">Magnesium</keyword>
<comment type="similarity">
    <text evidence="6">Belongs to the TRAFAC class OBG-HflX-like GTPase superfamily. HflX GTPase family.</text>
</comment>
<dbReference type="PANTHER" id="PTHR10229:SF0">
    <property type="entry name" value="GTP-BINDING PROTEIN 6-RELATED"/>
    <property type="match status" value="1"/>
</dbReference>
<dbReference type="InterPro" id="IPR016496">
    <property type="entry name" value="GTPase_HflX"/>
</dbReference>
<feature type="binding site" evidence="7">
    <location>
        <begin position="213"/>
        <end position="220"/>
    </location>
    <ligand>
        <name>GTP</name>
        <dbReference type="ChEBI" id="CHEBI:37565"/>
    </ligand>
</feature>
<evidence type="ECO:0000313" key="11">
    <source>
        <dbReference type="EMBL" id="MBB5264226.1"/>
    </source>
</evidence>
<dbReference type="PANTHER" id="PTHR10229">
    <property type="entry name" value="GTP-BINDING PROTEIN HFLX"/>
    <property type="match status" value="1"/>
</dbReference>
<dbReference type="Pfam" id="PF16360">
    <property type="entry name" value="GTP-bdg_M"/>
    <property type="match status" value="1"/>
</dbReference>
<feature type="domain" description="Hflx-type G" evidence="10">
    <location>
        <begin position="207"/>
        <end position="374"/>
    </location>
</feature>
<proteinExistence type="inferred from homology"/>
<dbReference type="PIRSF" id="PIRSF006809">
    <property type="entry name" value="GTP-binding_hflX_prd"/>
    <property type="match status" value="1"/>
</dbReference>
<dbReference type="Proteomes" id="UP000543642">
    <property type="component" value="Unassembled WGS sequence"/>
</dbReference>
<feature type="coiled-coil region" evidence="9">
    <location>
        <begin position="166"/>
        <end position="203"/>
    </location>
</feature>
<dbReference type="AlphaFoldDB" id="A0A7W8H981"/>
<comment type="subunit">
    <text evidence="6">Monomer. Associates with the 50S ribosomal subunit.</text>
</comment>
<dbReference type="GO" id="GO:0043022">
    <property type="term" value="F:ribosome binding"/>
    <property type="evidence" value="ECO:0007669"/>
    <property type="project" value="TreeGrafter"/>
</dbReference>
<dbReference type="GO" id="GO:0005525">
    <property type="term" value="F:GTP binding"/>
    <property type="evidence" value="ECO:0007669"/>
    <property type="project" value="UniProtKB-UniRule"/>
</dbReference>
<keyword evidence="1 6" id="KW-0963">Cytoplasm</keyword>
<evidence type="ECO:0000256" key="5">
    <source>
        <dbReference type="ARBA" id="ARBA00023134"/>
    </source>
</evidence>
<dbReference type="PRINTS" id="PR00326">
    <property type="entry name" value="GTP1OBG"/>
</dbReference>
<reference evidence="11 12" key="1">
    <citation type="submission" date="2020-08" db="EMBL/GenBank/DDBJ databases">
        <title>Genomic Encyclopedia of Type Strains, Phase IV (KMG-IV): sequencing the most valuable type-strain genomes for metagenomic binning, comparative biology and taxonomic classification.</title>
        <authorList>
            <person name="Goeker M."/>
        </authorList>
    </citation>
    <scope>NUCLEOTIDE SEQUENCE [LARGE SCALE GENOMIC DNA]</scope>
    <source>
        <strain evidence="11 12">DSM 106146</strain>
    </source>
</reference>
<evidence type="ECO:0000256" key="7">
    <source>
        <dbReference type="PIRSR" id="PIRSR006809-1"/>
    </source>
</evidence>
<comment type="cofactor">
    <cofactor evidence="8">
        <name>Mg(2+)</name>
        <dbReference type="ChEBI" id="CHEBI:18420"/>
    </cofactor>
</comment>
<accession>A0A7W8H981</accession>
<keyword evidence="2 8" id="KW-0479">Metal-binding</keyword>
<evidence type="ECO:0000256" key="9">
    <source>
        <dbReference type="SAM" id="Coils"/>
    </source>
</evidence>
<comment type="subcellular location">
    <subcellularLocation>
        <location evidence="6">Cytoplasm</location>
    </subcellularLocation>
    <text evidence="6">May associate with membranes.</text>
</comment>
<feature type="binding site" evidence="7">
    <location>
        <begin position="352"/>
        <end position="354"/>
    </location>
    <ligand>
        <name>GTP</name>
        <dbReference type="ChEBI" id="CHEBI:37565"/>
    </ligand>
</feature>
<dbReference type="Gene3D" id="3.40.50.300">
    <property type="entry name" value="P-loop containing nucleotide triphosphate hydrolases"/>
    <property type="match status" value="1"/>
</dbReference>
<comment type="function">
    <text evidence="6">GTPase that associates with the 50S ribosomal subunit and may have a role during protein synthesis or ribosome biogenesis.</text>
</comment>
<evidence type="ECO:0000313" key="12">
    <source>
        <dbReference type="Proteomes" id="UP000543642"/>
    </source>
</evidence>
<dbReference type="GO" id="GO:0005737">
    <property type="term" value="C:cytoplasm"/>
    <property type="evidence" value="ECO:0007669"/>
    <property type="project" value="UniProtKB-SubCell"/>
</dbReference>
<dbReference type="FunFam" id="3.40.50.11060:FF:000001">
    <property type="entry name" value="GTPase HflX"/>
    <property type="match status" value="1"/>
</dbReference>
<dbReference type="Pfam" id="PF13167">
    <property type="entry name" value="GTP-bdg_N"/>
    <property type="match status" value="1"/>
</dbReference>
<dbReference type="InterPro" id="IPR042108">
    <property type="entry name" value="GTPase_HflX_N_sf"/>
</dbReference>
<keyword evidence="9" id="KW-0175">Coiled coil</keyword>
<dbReference type="InterPro" id="IPR032305">
    <property type="entry name" value="GTP-bd_M"/>
</dbReference>